<evidence type="ECO:0008006" key="2">
    <source>
        <dbReference type="Google" id="ProtNLM"/>
    </source>
</evidence>
<comment type="caution">
    <text evidence="1">The sequence shown here is derived from an EMBL/GenBank/DDBJ whole genome shotgun (WGS) entry which is preliminary data.</text>
</comment>
<sequence>LHSWMWGSGDGLVFRPAYLGAPKVTIVVPSMVPERAHKAIGDWRALMAKPAEHDYLIIDNSAVNLGVLASMQKGYEESREPIIAYIHDDVEVNEEDWDTRVEAEFADPSVGVVGFGGALHHGDPDIYKVPYYLQQLGRSFYRSNTDDAESHGERFTGSCDVAVLDGFALIVRKGLLDKVGKWPVDIMPMHSYDYWFCCIAHRFGYRVRLVGVRCVHNGGRTSTTPEYIEWLKARYGKTDEEVHQEGHKYLYDEFCDVLPWRCQP</sequence>
<feature type="non-terminal residue" evidence="1">
    <location>
        <position position="1"/>
    </location>
</feature>
<gene>
    <name evidence="1" type="ORF">LCGC14_1754440</name>
</gene>
<organism evidence="1">
    <name type="scientific">marine sediment metagenome</name>
    <dbReference type="NCBI Taxonomy" id="412755"/>
    <lineage>
        <taxon>unclassified sequences</taxon>
        <taxon>metagenomes</taxon>
        <taxon>ecological metagenomes</taxon>
    </lineage>
</organism>
<name>A0A0F9H2Y3_9ZZZZ</name>
<dbReference type="InterPro" id="IPR029044">
    <property type="entry name" value="Nucleotide-diphossugar_trans"/>
</dbReference>
<dbReference type="AlphaFoldDB" id="A0A0F9H2Y3"/>
<proteinExistence type="predicted"/>
<dbReference type="Gene3D" id="3.90.550.10">
    <property type="entry name" value="Spore Coat Polysaccharide Biosynthesis Protein SpsA, Chain A"/>
    <property type="match status" value="1"/>
</dbReference>
<protein>
    <recommendedName>
        <fullName evidence="2">Glycosyltransferase 2-like domain-containing protein</fullName>
    </recommendedName>
</protein>
<evidence type="ECO:0000313" key="1">
    <source>
        <dbReference type="EMBL" id="KKM05400.1"/>
    </source>
</evidence>
<dbReference type="SUPFAM" id="SSF53448">
    <property type="entry name" value="Nucleotide-diphospho-sugar transferases"/>
    <property type="match status" value="1"/>
</dbReference>
<reference evidence="1" key="1">
    <citation type="journal article" date="2015" name="Nature">
        <title>Complex archaea that bridge the gap between prokaryotes and eukaryotes.</title>
        <authorList>
            <person name="Spang A."/>
            <person name="Saw J.H."/>
            <person name="Jorgensen S.L."/>
            <person name="Zaremba-Niedzwiedzka K."/>
            <person name="Martijn J."/>
            <person name="Lind A.E."/>
            <person name="van Eijk R."/>
            <person name="Schleper C."/>
            <person name="Guy L."/>
            <person name="Ettema T.J."/>
        </authorList>
    </citation>
    <scope>NUCLEOTIDE SEQUENCE</scope>
</reference>
<dbReference type="EMBL" id="LAZR01016234">
    <property type="protein sequence ID" value="KKM05400.1"/>
    <property type="molecule type" value="Genomic_DNA"/>
</dbReference>
<accession>A0A0F9H2Y3</accession>